<dbReference type="Gene3D" id="3.40.630.30">
    <property type="match status" value="1"/>
</dbReference>
<dbReference type="STRING" id="2018661.A0A2A2L770"/>
<dbReference type="GO" id="GO:0047961">
    <property type="term" value="F:glycine N-acyltransferase activity"/>
    <property type="evidence" value="ECO:0007669"/>
    <property type="project" value="InterPro"/>
</dbReference>
<keyword evidence="1" id="KW-0012">Acyltransferase</keyword>
<dbReference type="PANTHER" id="PTHR15298:SF1">
    <property type="entry name" value="GLYCINE N-ACYLTRANSFERASE-LIKE PROTEIN"/>
    <property type="match status" value="1"/>
</dbReference>
<sequence>MKHCHEPPQYIYGEFTTIIKSISNHISNQHITLQLCMYYINEEQQKNYEKSKVDETLPEKFYMDKFDTEKELEMLHKSWHNGAVCTKHELLGRLQCFPSCCIRRENVSDPISWQFMGWFGQLNHTYTNPDYRKKGFATIVEQKVCQEAIQGLNIIPFKFVVSNDEVVNAWSKKAKYWTHLTDDKDETILMGFVRILES</sequence>
<dbReference type="EC" id="2.3.1.-" evidence="1"/>
<proteinExistence type="inferred from homology"/>
<evidence type="ECO:0000256" key="1">
    <source>
        <dbReference type="RuleBase" id="RU368002"/>
    </source>
</evidence>
<comment type="caution">
    <text evidence="2">The sequence shown here is derived from an EMBL/GenBank/DDBJ whole genome shotgun (WGS) entry which is preliminary data.</text>
</comment>
<dbReference type="InterPro" id="IPR010313">
    <property type="entry name" value="Glycine_N-acyltransferase"/>
</dbReference>
<dbReference type="AlphaFoldDB" id="A0A2A2L770"/>
<dbReference type="Proteomes" id="UP000218231">
    <property type="component" value="Unassembled WGS sequence"/>
</dbReference>
<dbReference type="PANTHER" id="PTHR15298">
    <property type="entry name" value="L-COA N-ACYLTRANSFERASE-RELATED"/>
    <property type="match status" value="1"/>
</dbReference>
<dbReference type="InterPro" id="IPR016181">
    <property type="entry name" value="Acyl_CoA_acyltransferase"/>
</dbReference>
<evidence type="ECO:0000313" key="3">
    <source>
        <dbReference type="Proteomes" id="UP000218231"/>
    </source>
</evidence>
<reference evidence="2 3" key="1">
    <citation type="journal article" date="2017" name="Curr. Biol.">
        <title>Genome architecture and evolution of a unichromosomal asexual nematode.</title>
        <authorList>
            <person name="Fradin H."/>
            <person name="Zegar C."/>
            <person name="Gutwein M."/>
            <person name="Lucas J."/>
            <person name="Kovtun M."/>
            <person name="Corcoran D."/>
            <person name="Baugh L.R."/>
            <person name="Kiontke K."/>
            <person name="Gunsalus K."/>
            <person name="Fitch D.H."/>
            <person name="Piano F."/>
        </authorList>
    </citation>
    <scope>NUCLEOTIDE SEQUENCE [LARGE SCALE GENOMIC DNA]</scope>
    <source>
        <strain evidence="2">PF1309</strain>
    </source>
</reference>
<comment type="similarity">
    <text evidence="1">Belongs to the glycine N-acyltransferase family.</text>
</comment>
<gene>
    <name evidence="2" type="ORF">WR25_03051</name>
</gene>
<dbReference type="OrthoDB" id="61870at2759"/>
<organism evidence="2 3">
    <name type="scientific">Diploscapter pachys</name>
    <dbReference type="NCBI Taxonomy" id="2018661"/>
    <lineage>
        <taxon>Eukaryota</taxon>
        <taxon>Metazoa</taxon>
        <taxon>Ecdysozoa</taxon>
        <taxon>Nematoda</taxon>
        <taxon>Chromadorea</taxon>
        <taxon>Rhabditida</taxon>
        <taxon>Rhabditina</taxon>
        <taxon>Rhabditomorpha</taxon>
        <taxon>Rhabditoidea</taxon>
        <taxon>Rhabditidae</taxon>
        <taxon>Diploscapter</taxon>
    </lineage>
</organism>
<dbReference type="EMBL" id="LIAE01007092">
    <property type="protein sequence ID" value="PAV82022.1"/>
    <property type="molecule type" value="Genomic_DNA"/>
</dbReference>
<dbReference type="GO" id="GO:0005739">
    <property type="term" value="C:mitochondrion"/>
    <property type="evidence" value="ECO:0007669"/>
    <property type="project" value="InterPro"/>
</dbReference>
<dbReference type="SUPFAM" id="SSF55729">
    <property type="entry name" value="Acyl-CoA N-acyltransferases (Nat)"/>
    <property type="match status" value="1"/>
</dbReference>
<keyword evidence="1" id="KW-0808">Transferase</keyword>
<protein>
    <recommendedName>
        <fullName evidence="1">Glycine N-acyltransferase-like protein</fullName>
        <ecNumber evidence="1">2.3.1.-</ecNumber>
    </recommendedName>
</protein>
<evidence type="ECO:0000313" key="2">
    <source>
        <dbReference type="EMBL" id="PAV82022.1"/>
    </source>
</evidence>
<name>A0A2A2L770_9BILA</name>
<keyword evidence="3" id="KW-1185">Reference proteome</keyword>
<accession>A0A2A2L770</accession>